<evidence type="ECO:0000313" key="6">
    <source>
        <dbReference type="Proteomes" id="UP000193834"/>
    </source>
</evidence>
<dbReference type="PANTHER" id="PTHR43280:SF28">
    <property type="entry name" value="HTH-TYPE TRANSCRIPTIONAL ACTIVATOR RHAS"/>
    <property type="match status" value="1"/>
</dbReference>
<evidence type="ECO:0000256" key="3">
    <source>
        <dbReference type="ARBA" id="ARBA00023163"/>
    </source>
</evidence>
<keyword evidence="3" id="KW-0804">Transcription</keyword>
<dbReference type="GO" id="GO:0003700">
    <property type="term" value="F:DNA-binding transcription factor activity"/>
    <property type="evidence" value="ECO:0007669"/>
    <property type="project" value="InterPro"/>
</dbReference>
<dbReference type="InterPro" id="IPR018062">
    <property type="entry name" value="HTH_AraC-typ_CS"/>
</dbReference>
<dbReference type="PROSITE" id="PS01124">
    <property type="entry name" value="HTH_ARAC_FAMILY_2"/>
    <property type="match status" value="1"/>
</dbReference>
<dbReference type="CDD" id="cd02208">
    <property type="entry name" value="cupin_RmlC-like"/>
    <property type="match status" value="1"/>
</dbReference>
<evidence type="ECO:0000256" key="1">
    <source>
        <dbReference type="ARBA" id="ARBA00023015"/>
    </source>
</evidence>
<dbReference type="AlphaFoldDB" id="A0A1X7KUU3"/>
<dbReference type="SUPFAM" id="SSF51215">
    <property type="entry name" value="Regulatory protein AraC"/>
    <property type="match status" value="1"/>
</dbReference>
<keyword evidence="6" id="KW-1185">Reference proteome</keyword>
<dbReference type="RefSeq" id="WP_085494876.1">
    <property type="nucleotide sequence ID" value="NZ_FXAZ01000003.1"/>
</dbReference>
<protein>
    <submittedName>
        <fullName evidence="5">AraC family transcriptional regulator, L-rhamnose operon transcriptional activator RhaR</fullName>
    </submittedName>
</protein>
<reference evidence="5 6" key="1">
    <citation type="submission" date="2017-04" db="EMBL/GenBank/DDBJ databases">
        <authorList>
            <person name="Afonso C.L."/>
            <person name="Miller P.J."/>
            <person name="Scott M.A."/>
            <person name="Spackman E."/>
            <person name="Goraichik I."/>
            <person name="Dimitrov K.M."/>
            <person name="Suarez D.L."/>
            <person name="Swayne D.E."/>
        </authorList>
    </citation>
    <scope>NUCLEOTIDE SEQUENCE [LARGE SCALE GENOMIC DNA]</scope>
    <source>
        <strain evidence="5 6">11</strain>
    </source>
</reference>
<dbReference type="InterPro" id="IPR009057">
    <property type="entry name" value="Homeodomain-like_sf"/>
</dbReference>
<dbReference type="InterPro" id="IPR037923">
    <property type="entry name" value="HTH-like"/>
</dbReference>
<dbReference type="PROSITE" id="PS00041">
    <property type="entry name" value="HTH_ARAC_FAMILY_1"/>
    <property type="match status" value="1"/>
</dbReference>
<dbReference type="Gene3D" id="1.10.10.60">
    <property type="entry name" value="Homeodomain-like"/>
    <property type="match status" value="2"/>
</dbReference>
<dbReference type="GO" id="GO:0043565">
    <property type="term" value="F:sequence-specific DNA binding"/>
    <property type="evidence" value="ECO:0007669"/>
    <property type="project" value="InterPro"/>
</dbReference>
<dbReference type="STRING" id="1852522.SAMN06295960_2709"/>
<proteinExistence type="predicted"/>
<evidence type="ECO:0000256" key="2">
    <source>
        <dbReference type="ARBA" id="ARBA00023125"/>
    </source>
</evidence>
<dbReference type="Gene3D" id="2.60.120.10">
    <property type="entry name" value="Jelly Rolls"/>
    <property type="match status" value="1"/>
</dbReference>
<evidence type="ECO:0000313" key="5">
    <source>
        <dbReference type="EMBL" id="SMG45016.1"/>
    </source>
</evidence>
<accession>A0A1X7KUU3</accession>
<dbReference type="Pfam" id="PF12833">
    <property type="entry name" value="HTH_18"/>
    <property type="match status" value="1"/>
</dbReference>
<keyword evidence="2" id="KW-0238">DNA-binding</keyword>
<dbReference type="InterPro" id="IPR020449">
    <property type="entry name" value="Tscrpt_reg_AraC-type_HTH"/>
</dbReference>
<evidence type="ECO:0000259" key="4">
    <source>
        <dbReference type="PROSITE" id="PS01124"/>
    </source>
</evidence>
<dbReference type="Proteomes" id="UP000193834">
    <property type="component" value="Unassembled WGS sequence"/>
</dbReference>
<keyword evidence="1" id="KW-0805">Transcription regulation</keyword>
<dbReference type="PANTHER" id="PTHR43280">
    <property type="entry name" value="ARAC-FAMILY TRANSCRIPTIONAL REGULATOR"/>
    <property type="match status" value="1"/>
</dbReference>
<dbReference type="InterPro" id="IPR018060">
    <property type="entry name" value="HTH_AraC"/>
</dbReference>
<name>A0A1X7KUU3_9BACL</name>
<dbReference type="Pfam" id="PF02311">
    <property type="entry name" value="AraC_binding"/>
    <property type="match status" value="1"/>
</dbReference>
<dbReference type="SUPFAM" id="SSF46689">
    <property type="entry name" value="Homeodomain-like"/>
    <property type="match status" value="2"/>
</dbReference>
<dbReference type="InterPro" id="IPR003313">
    <property type="entry name" value="AraC-bd"/>
</dbReference>
<feature type="domain" description="HTH araC/xylS-type" evidence="4">
    <location>
        <begin position="194"/>
        <end position="292"/>
    </location>
</feature>
<dbReference type="PRINTS" id="PR00032">
    <property type="entry name" value="HTHARAC"/>
</dbReference>
<organism evidence="5 6">
    <name type="scientific">Paenibacillus aquistagni</name>
    <dbReference type="NCBI Taxonomy" id="1852522"/>
    <lineage>
        <taxon>Bacteria</taxon>
        <taxon>Bacillati</taxon>
        <taxon>Bacillota</taxon>
        <taxon>Bacilli</taxon>
        <taxon>Bacillales</taxon>
        <taxon>Paenibacillaceae</taxon>
        <taxon>Paenibacillus</taxon>
    </lineage>
</organism>
<dbReference type="SMART" id="SM00342">
    <property type="entry name" value="HTH_ARAC"/>
    <property type="match status" value="1"/>
</dbReference>
<dbReference type="InterPro" id="IPR014710">
    <property type="entry name" value="RmlC-like_jellyroll"/>
</dbReference>
<gene>
    <name evidence="5" type="ORF">SAMN06295960_2709</name>
</gene>
<dbReference type="EMBL" id="FXAZ01000003">
    <property type="protein sequence ID" value="SMG45016.1"/>
    <property type="molecule type" value="Genomic_DNA"/>
</dbReference>
<sequence>MITQACYRRANQICNRELTQLSTSGLTVPILYWGFMPAHYDNSPHRHSFFEACYVMEGEGFYMENDLSFPLQKGTSFLSFPGIWHQIRSQSGLALCYVAFEVKEEETSLHYNQLFHALTAQGQPVVQQADHEPTGHLWNALLSMFHTSQPVLPALLEQVSVSLVQSLLNLHSDRPTVSHERVSDKPLEENLLLRQAKLFIDDNLTEELTLAMVSNHLHISSRHLTRLFQEHMSQSFVHYIQERRVQLAAQLLLHEHLPIKDIASRCGFQSVHYFTRIFTQKLGVSPAKFRRSQFAEGRSGKEQFSNHMS</sequence>
<dbReference type="OrthoDB" id="149040at2"/>